<dbReference type="Gene3D" id="2.160.20.10">
    <property type="entry name" value="Single-stranded right-handed beta-helix, Pectin lyase-like"/>
    <property type="match status" value="1"/>
</dbReference>
<dbReference type="SUPFAM" id="SSF49785">
    <property type="entry name" value="Galactose-binding domain-like"/>
    <property type="match status" value="1"/>
</dbReference>
<evidence type="ECO:0000256" key="2">
    <source>
        <dbReference type="ARBA" id="ARBA00004236"/>
    </source>
</evidence>
<dbReference type="SMART" id="SM01225">
    <property type="entry name" value="G8"/>
    <property type="match status" value="1"/>
</dbReference>
<dbReference type="Gene3D" id="2.60.40.10">
    <property type="entry name" value="Immunoglobulins"/>
    <property type="match status" value="5"/>
</dbReference>
<feature type="domain" description="F5/8 type C" evidence="11">
    <location>
        <begin position="572"/>
        <end position="703"/>
    </location>
</feature>
<keyword evidence="6" id="KW-0732">Signal</keyword>
<dbReference type="SUPFAM" id="SSF51126">
    <property type="entry name" value="Pectin lyase-like"/>
    <property type="match status" value="1"/>
</dbReference>
<organism evidence="13 14">
    <name type="scientific">Chrysochromulina tobinii</name>
    <dbReference type="NCBI Taxonomy" id="1460289"/>
    <lineage>
        <taxon>Eukaryota</taxon>
        <taxon>Haptista</taxon>
        <taxon>Haptophyta</taxon>
        <taxon>Prymnesiophyceae</taxon>
        <taxon>Prymnesiales</taxon>
        <taxon>Chrysochromulinaceae</taxon>
        <taxon>Chrysochromulina</taxon>
    </lineage>
</organism>
<dbReference type="InterPro" id="IPR052387">
    <property type="entry name" value="Fibrocystin"/>
</dbReference>
<dbReference type="InterPro" id="IPR019316">
    <property type="entry name" value="G8_domain"/>
</dbReference>
<dbReference type="InterPro" id="IPR013783">
    <property type="entry name" value="Ig-like_fold"/>
</dbReference>
<evidence type="ECO:0000259" key="12">
    <source>
        <dbReference type="PROSITE" id="PS51484"/>
    </source>
</evidence>
<keyword evidence="9" id="KW-0325">Glycoprotein</keyword>
<gene>
    <name evidence="13" type="ORF">Ctob_007611</name>
</gene>
<keyword evidence="14" id="KW-1185">Reference proteome</keyword>
<dbReference type="PANTHER" id="PTHR46769">
    <property type="entry name" value="POLYCYSTIC KIDNEY AND HEPATIC DISEASE 1 (AUTOSOMAL RECESSIVE)-LIKE 1"/>
    <property type="match status" value="1"/>
</dbReference>
<keyword evidence="4" id="KW-1003">Cell membrane</keyword>
<protein>
    <submittedName>
        <fullName evidence="13">Ipt tig domain containing protein</fullName>
    </submittedName>
</protein>
<name>A0A0M0JCJ0_9EUKA</name>
<evidence type="ECO:0000256" key="1">
    <source>
        <dbReference type="ARBA" id="ARBA00004167"/>
    </source>
</evidence>
<comment type="caution">
    <text evidence="13">The sequence shown here is derived from an EMBL/GenBank/DDBJ whole genome shotgun (WGS) entry which is preliminary data.</text>
</comment>
<evidence type="ECO:0000256" key="4">
    <source>
        <dbReference type="ARBA" id="ARBA00022475"/>
    </source>
</evidence>
<dbReference type="SMART" id="SM00429">
    <property type="entry name" value="IPT"/>
    <property type="match status" value="2"/>
</dbReference>
<dbReference type="InterPro" id="IPR006626">
    <property type="entry name" value="PbH1"/>
</dbReference>
<dbReference type="Gene3D" id="2.60.120.260">
    <property type="entry name" value="Galactose-binding domain-like"/>
    <property type="match status" value="1"/>
</dbReference>
<keyword evidence="10" id="KW-0966">Cell projection</keyword>
<dbReference type="InterPro" id="IPR000421">
    <property type="entry name" value="FA58C"/>
</dbReference>
<proteinExistence type="predicted"/>
<dbReference type="SMART" id="SM00710">
    <property type="entry name" value="PbH1"/>
    <property type="match status" value="6"/>
</dbReference>
<dbReference type="SUPFAM" id="SSF81296">
    <property type="entry name" value="E set domains"/>
    <property type="match status" value="4"/>
</dbReference>
<reference evidence="14" key="1">
    <citation type="journal article" date="2015" name="PLoS Genet.">
        <title>Genome Sequence and Transcriptome Analyses of Chrysochromulina tobin: Metabolic Tools for Enhanced Algal Fitness in the Prominent Order Prymnesiales (Haptophyceae).</title>
        <authorList>
            <person name="Hovde B.T."/>
            <person name="Deodato C.R."/>
            <person name="Hunsperger H.M."/>
            <person name="Ryken S.A."/>
            <person name="Yost W."/>
            <person name="Jha R.K."/>
            <person name="Patterson J."/>
            <person name="Monnat R.J. Jr."/>
            <person name="Barlow S.B."/>
            <person name="Starkenburg S.R."/>
            <person name="Cattolico R.A."/>
        </authorList>
    </citation>
    <scope>NUCLEOTIDE SEQUENCE</scope>
    <source>
        <strain evidence="14">CCMP291</strain>
    </source>
</reference>
<evidence type="ECO:0000256" key="5">
    <source>
        <dbReference type="ARBA" id="ARBA00022692"/>
    </source>
</evidence>
<evidence type="ECO:0000256" key="6">
    <source>
        <dbReference type="ARBA" id="ARBA00022729"/>
    </source>
</evidence>
<evidence type="ECO:0000313" key="14">
    <source>
        <dbReference type="Proteomes" id="UP000037460"/>
    </source>
</evidence>
<dbReference type="InterPro" id="IPR002909">
    <property type="entry name" value="IPT_dom"/>
</dbReference>
<dbReference type="PROSITE" id="PS51484">
    <property type="entry name" value="G8"/>
    <property type="match status" value="1"/>
</dbReference>
<evidence type="ECO:0000256" key="3">
    <source>
        <dbReference type="ARBA" id="ARBA00004316"/>
    </source>
</evidence>
<evidence type="ECO:0000256" key="8">
    <source>
        <dbReference type="ARBA" id="ARBA00023136"/>
    </source>
</evidence>
<dbReference type="OrthoDB" id="120976at2759"/>
<dbReference type="EMBL" id="JWZX01003116">
    <property type="protein sequence ID" value="KOO24195.1"/>
    <property type="molecule type" value="Genomic_DNA"/>
</dbReference>
<dbReference type="GO" id="GO:0005886">
    <property type="term" value="C:plasma membrane"/>
    <property type="evidence" value="ECO:0007669"/>
    <property type="project" value="UniProtKB-SubCell"/>
</dbReference>
<evidence type="ECO:0000256" key="9">
    <source>
        <dbReference type="ARBA" id="ARBA00023180"/>
    </source>
</evidence>
<dbReference type="InterPro" id="IPR014756">
    <property type="entry name" value="Ig_E-set"/>
</dbReference>
<evidence type="ECO:0000259" key="11">
    <source>
        <dbReference type="PROSITE" id="PS50022"/>
    </source>
</evidence>
<sequence>MTPVLTNTSPRTANQGDVITIQGHALSLTANQNIVTVGGEPCDVLTAAVDNSFVPPNCAALSCTLQMRTLVNLTCRMPSLDSFAPHTISVSVAGNGASPALPGAHVSVSPVIRSVSPTSGSLAGGTLVNLYGDGLSDRVGELDVRFGSVRCRVLVVNASQATCITSAHATQTSDKVEAIAVRVRGVLAGGGNRSFLFALASTPVLTTAAVADRTNLSNWLVTVSGSGFLSPASANVIYIGSTPCVPTDSSTATQITCNANPPLSGTQVVTLMNVGGSARGSSGLPTVAGMTLILSVLSPATVSLAGGAELVINGAGFSETSSRVTVCGVTCPIKSVASTSLRCTVPSTLLHLEGVQGLNLTDSTAAVLDLGYAAPPPPPPGVAAVVVASGALTLRQGRSVLLNFGGLTNFNLPRGSNLTRATLHVTPQSGADGSVLTLVHATLHCSSTPNPLSMGMLNALIQTNETIEWEMQPYDLGFTSDATPDFSSLLLNDALAKATSTVECGVAISSTNSSTIGTSVLGSEQPWQPLSAASDATVRETILSAYKTAILTVPDGSTSDSSSSTASAITSLVDVITNLQAQDVDTFDKPCTSSLADAYGVRHGARLATDADASSYWLSVGRNDSLLTIDLGMDTVIRALTFTWRYPASTVLVLVSDKVTGNADADWEIAGATYGSAPSRMSLSETAVAGVSRPYVKARRLRIYLTGAADAAWPMFGLSSLVSDSCEVPRVTQTVGTNLAYARSATPLVQSVTPRRGSTAGGTALTIRVEGLPASVTASQVSVTIAGKACTVSFASASSNEVRCTTGSYGVTSLANPGLGSVQLTISSLGTAAATAEATYEYIDLWSRRTTWGGAGYTIPGLETAGDSVWIQNGQRILLDCSVRLYMLIVQGVLQFDRVNINLDANYIFVMGGSFIVGTETEPFMQKAVITLHGSPVSNEIPVYGAKTLSCRFCTLDLHGKPLLGGRTHTKLAKTVSAGATYIDLMEPVSWDIDSMIAITSTHFNGTLEEAETNGIQALLNGGTRIQLIEPLMYGHLGEIKYLDGGHSVAFRANVAILSRNVVVSGNDMSQLDKHGVHIMLHSRSHESIADRSQGESLTARIENIEVRYAGQMGRMGRYPIHFHMIGAVKNSYVRQNSIHHTYNRAIAIHGVHFLRVQDNVAFETRGHTYFVEDGVETRNVITGNLGANTREAFVGLTSDATPATYWLVNGDNYVERNIAAGSTHYGFWFFPEPKIRGASEFDPGCSDICPQGVPLYHFADNEAHNNGRYGLRIFTGRSPHNGEGMPGFYPVQARSCDPVSANNTFATARFQRQYSWRNGKNGITFGSVAAVHIIDAVVADNNMRGIEGTGADGVVVGLDTVTKLRGPWGANKLIRPLFVGHPLPCPACSHTWMPNFPVEGGPSGWSTPVRVGLEQPAWLGLIVENATFINYDRDGMVAVGGFAKAIPPFGAGYDFKNAGAMETRFSGVRWLQSSHRVRWRWQDEALFYDIDGSFAEQPFCAGCTVLKNDLVSNSDAFPDCYQDSRYDGTICKPTYKIVQAGFLPSNPLMLITTLRLSHRDQQGMYVREDDAAYLRKKWRPEGQFNLVEMDVSTDAMTATMIGELDPDWQGHWIRASDRPGLNSTTIPRLSGALAAK</sequence>
<dbReference type="Pfam" id="PF10162">
    <property type="entry name" value="G8"/>
    <property type="match status" value="1"/>
</dbReference>
<keyword evidence="7" id="KW-1133">Transmembrane helix</keyword>
<evidence type="ECO:0000313" key="13">
    <source>
        <dbReference type="EMBL" id="KOO24195.1"/>
    </source>
</evidence>
<feature type="domain" description="G8" evidence="12">
    <location>
        <begin position="850"/>
        <end position="974"/>
    </location>
</feature>
<dbReference type="InterPro" id="IPR055401">
    <property type="entry name" value="CEMIP_beta-hel_dom"/>
</dbReference>
<keyword evidence="8" id="KW-0472">Membrane</keyword>
<comment type="subcellular location">
    <subcellularLocation>
        <location evidence="2">Cell membrane</location>
    </subcellularLocation>
    <subcellularLocation>
        <location evidence="3">Cell projection</location>
    </subcellularLocation>
    <subcellularLocation>
        <location evidence="1">Membrane</location>
        <topology evidence="1">Single-pass membrane protein</topology>
    </subcellularLocation>
</comment>
<dbReference type="InterPro" id="IPR012334">
    <property type="entry name" value="Pectin_lyas_fold"/>
</dbReference>
<accession>A0A0M0JCJ0</accession>
<evidence type="ECO:0000256" key="7">
    <source>
        <dbReference type="ARBA" id="ARBA00022989"/>
    </source>
</evidence>
<dbReference type="InterPro" id="IPR008979">
    <property type="entry name" value="Galactose-bd-like_sf"/>
</dbReference>
<dbReference type="Proteomes" id="UP000037460">
    <property type="component" value="Unassembled WGS sequence"/>
</dbReference>
<dbReference type="PANTHER" id="PTHR46769:SF2">
    <property type="entry name" value="FIBROCYSTIN-L ISOFORM 2 PRECURSOR-RELATED"/>
    <property type="match status" value="1"/>
</dbReference>
<keyword evidence="5" id="KW-0812">Transmembrane</keyword>
<evidence type="ECO:0000256" key="10">
    <source>
        <dbReference type="ARBA" id="ARBA00023273"/>
    </source>
</evidence>
<dbReference type="Pfam" id="PF24606">
    <property type="entry name" value="CEMIP_beta-hel"/>
    <property type="match status" value="1"/>
</dbReference>
<dbReference type="CDD" id="cd00603">
    <property type="entry name" value="IPT_PCSR"/>
    <property type="match status" value="4"/>
</dbReference>
<dbReference type="PROSITE" id="PS50022">
    <property type="entry name" value="FA58C_3"/>
    <property type="match status" value="1"/>
</dbReference>
<dbReference type="Pfam" id="PF01833">
    <property type="entry name" value="TIG"/>
    <property type="match status" value="5"/>
</dbReference>
<dbReference type="InterPro" id="IPR011050">
    <property type="entry name" value="Pectin_lyase_fold/virulence"/>
</dbReference>
<dbReference type="GO" id="GO:0042995">
    <property type="term" value="C:cell projection"/>
    <property type="evidence" value="ECO:0007669"/>
    <property type="project" value="UniProtKB-SubCell"/>
</dbReference>